<evidence type="ECO:0000313" key="10">
    <source>
        <dbReference type="Proteomes" id="UP001370348"/>
    </source>
</evidence>
<dbReference type="Gene3D" id="1.10.630.10">
    <property type="entry name" value="Cytochrome P450"/>
    <property type="match status" value="1"/>
</dbReference>
<name>A0ABZ2M053_9BACT</name>
<dbReference type="Proteomes" id="UP001370348">
    <property type="component" value="Chromosome"/>
</dbReference>
<feature type="compositionally biased region" description="Basic and acidic residues" evidence="8">
    <location>
        <begin position="464"/>
        <end position="481"/>
    </location>
</feature>
<dbReference type="EMBL" id="CP089984">
    <property type="protein sequence ID" value="WXB14730.1"/>
    <property type="molecule type" value="Genomic_DNA"/>
</dbReference>
<dbReference type="RefSeq" id="WP_394824355.1">
    <property type="nucleotide sequence ID" value="NZ_CP089984.1"/>
</dbReference>
<dbReference type="PANTHER" id="PTHR24291:SF50">
    <property type="entry name" value="BIFUNCTIONAL ALBAFLAVENONE MONOOXYGENASE_TERPENE SYNTHASE"/>
    <property type="match status" value="1"/>
</dbReference>
<keyword evidence="3 7" id="KW-0479">Metal-binding</keyword>
<evidence type="ECO:0000256" key="8">
    <source>
        <dbReference type="SAM" id="MobiDB-lite"/>
    </source>
</evidence>
<keyword evidence="10" id="KW-1185">Reference proteome</keyword>
<protein>
    <submittedName>
        <fullName evidence="9">Cytochrome P450</fullName>
    </submittedName>
</protein>
<evidence type="ECO:0000256" key="3">
    <source>
        <dbReference type="ARBA" id="ARBA00022723"/>
    </source>
</evidence>
<keyword evidence="6 7" id="KW-0503">Monooxygenase</keyword>
<gene>
    <name evidence="9" type="ORF">LZC94_43765</name>
</gene>
<keyword evidence="4 7" id="KW-0560">Oxidoreductase</keyword>
<dbReference type="InterPro" id="IPR017972">
    <property type="entry name" value="Cyt_P450_CS"/>
</dbReference>
<evidence type="ECO:0000256" key="4">
    <source>
        <dbReference type="ARBA" id="ARBA00023002"/>
    </source>
</evidence>
<dbReference type="InterPro" id="IPR002401">
    <property type="entry name" value="Cyt_P450_E_grp-I"/>
</dbReference>
<dbReference type="Pfam" id="PF00067">
    <property type="entry name" value="p450"/>
    <property type="match status" value="1"/>
</dbReference>
<dbReference type="PROSITE" id="PS00086">
    <property type="entry name" value="CYTOCHROME_P450"/>
    <property type="match status" value="1"/>
</dbReference>
<keyword evidence="2 7" id="KW-0349">Heme</keyword>
<organism evidence="9 10">
    <name type="scientific">Pendulispora albinea</name>
    <dbReference type="NCBI Taxonomy" id="2741071"/>
    <lineage>
        <taxon>Bacteria</taxon>
        <taxon>Pseudomonadati</taxon>
        <taxon>Myxococcota</taxon>
        <taxon>Myxococcia</taxon>
        <taxon>Myxococcales</taxon>
        <taxon>Sorangiineae</taxon>
        <taxon>Pendulisporaceae</taxon>
        <taxon>Pendulispora</taxon>
    </lineage>
</organism>
<sequence length="489" mass="54738">MGKRTDTKRPPGPRGGVPFFGLGFEAMRDLLGFFGDAAREHGDVVRFDFAPYTYVMLNSPETIKHVLVDNAKNYVKGVNYKALQLVLGQGLVTSEGDFWRRQRKLAQPAFHRERLATFVERMTEATAEMLVRWGAYADRATVDVHDEMMRVTLDIVGRTLLSQSLDDRAAGIGDAMAVAVRFAADYASNPFRMPLWVPAPQNLRFRRAMRALDGLVRGVIAERRRSPGEDKRDLLDMLMAARDEETNEAMTDQQLKDEVMTIVTAGHETTANAMSWTLYLLSKHPDVARRVSAEIDAVLGTRRPARGDLSKMPYAMAVLQESMRILPPVWSFERAALEDDVIGGYTIEKGTQIGVFPYVLHRHPRYWENPEGFDPERFLSGAERPRYTYLPFGGGPRVCIGNAFAMMEAQILLAMIVQRYRLELLPGARVAAEPVVTLRPRHGMPMMITPRAPSARDGAPQELLLDRGEGRRRADGVERGGAKPPVTLG</sequence>
<feature type="region of interest" description="Disordered" evidence="8">
    <location>
        <begin position="449"/>
        <end position="489"/>
    </location>
</feature>
<evidence type="ECO:0000256" key="2">
    <source>
        <dbReference type="ARBA" id="ARBA00022617"/>
    </source>
</evidence>
<dbReference type="PRINTS" id="PR00385">
    <property type="entry name" value="P450"/>
</dbReference>
<dbReference type="InterPro" id="IPR036396">
    <property type="entry name" value="Cyt_P450_sf"/>
</dbReference>
<dbReference type="InterPro" id="IPR050196">
    <property type="entry name" value="Cytochrome_P450_Monoox"/>
</dbReference>
<comment type="similarity">
    <text evidence="1 7">Belongs to the cytochrome P450 family.</text>
</comment>
<evidence type="ECO:0000256" key="5">
    <source>
        <dbReference type="ARBA" id="ARBA00023004"/>
    </source>
</evidence>
<dbReference type="PRINTS" id="PR00463">
    <property type="entry name" value="EP450I"/>
</dbReference>
<evidence type="ECO:0000313" key="9">
    <source>
        <dbReference type="EMBL" id="WXB14730.1"/>
    </source>
</evidence>
<evidence type="ECO:0000256" key="6">
    <source>
        <dbReference type="ARBA" id="ARBA00023033"/>
    </source>
</evidence>
<dbReference type="CDD" id="cd20620">
    <property type="entry name" value="CYP132-like"/>
    <property type="match status" value="1"/>
</dbReference>
<reference evidence="9 10" key="1">
    <citation type="submission" date="2021-12" db="EMBL/GenBank/DDBJ databases">
        <title>Discovery of the Pendulisporaceae a myxobacterial family with distinct sporulation behavior and unique specialized metabolism.</title>
        <authorList>
            <person name="Garcia R."/>
            <person name="Popoff A."/>
            <person name="Bader C.D."/>
            <person name="Loehr J."/>
            <person name="Walesch S."/>
            <person name="Walt C."/>
            <person name="Boldt J."/>
            <person name="Bunk B."/>
            <person name="Haeckl F.J.F.P.J."/>
            <person name="Gunesch A.P."/>
            <person name="Birkelbach J."/>
            <person name="Nuebel U."/>
            <person name="Pietschmann T."/>
            <person name="Bach T."/>
            <person name="Mueller R."/>
        </authorList>
    </citation>
    <scope>NUCLEOTIDE SEQUENCE [LARGE SCALE GENOMIC DNA]</scope>
    <source>
        <strain evidence="9 10">MSr11954</strain>
    </source>
</reference>
<dbReference type="InterPro" id="IPR001128">
    <property type="entry name" value="Cyt_P450"/>
</dbReference>
<evidence type="ECO:0000256" key="7">
    <source>
        <dbReference type="RuleBase" id="RU000461"/>
    </source>
</evidence>
<proteinExistence type="inferred from homology"/>
<dbReference type="SUPFAM" id="SSF48264">
    <property type="entry name" value="Cytochrome P450"/>
    <property type="match status" value="1"/>
</dbReference>
<accession>A0ABZ2M053</accession>
<dbReference type="PANTHER" id="PTHR24291">
    <property type="entry name" value="CYTOCHROME P450 FAMILY 4"/>
    <property type="match status" value="1"/>
</dbReference>
<evidence type="ECO:0000256" key="1">
    <source>
        <dbReference type="ARBA" id="ARBA00010617"/>
    </source>
</evidence>
<keyword evidence="5 7" id="KW-0408">Iron</keyword>